<evidence type="ECO:0000313" key="14">
    <source>
        <dbReference type="Proteomes" id="UP000026961"/>
    </source>
</evidence>
<keyword evidence="8" id="KW-0809">Transit peptide</keyword>
<feature type="region of interest" description="Disordered" evidence="12">
    <location>
        <begin position="234"/>
        <end position="258"/>
    </location>
</feature>
<dbReference type="GO" id="GO:0009522">
    <property type="term" value="C:photosystem I"/>
    <property type="evidence" value="ECO:0007669"/>
    <property type="project" value="UniProtKB-KW"/>
</dbReference>
<keyword evidence="11" id="KW-0604">Photosystem II</keyword>
<evidence type="ECO:0000313" key="13">
    <source>
        <dbReference type="EnsemblPlants" id="OGLUM04G21270.1"/>
    </source>
</evidence>
<dbReference type="HOGENOM" id="CLU_779331_0_0_1"/>
<dbReference type="Proteomes" id="UP000026961">
    <property type="component" value="Chromosome 4"/>
</dbReference>
<keyword evidence="11" id="KW-0603">Photosystem I</keyword>
<proteinExistence type="inferred from homology"/>
<comment type="similarity">
    <text evidence="11">Belongs to the light-harvesting chlorophyll a/b-binding (LHC) protein family.</text>
</comment>
<keyword evidence="9 11" id="KW-0157">Chromophore</keyword>
<keyword evidence="14" id="KW-1185">Reference proteome</keyword>
<evidence type="ECO:0000256" key="3">
    <source>
        <dbReference type="ARBA" id="ARBA00011769"/>
    </source>
</evidence>
<evidence type="ECO:0000256" key="9">
    <source>
        <dbReference type="ARBA" id="ARBA00022991"/>
    </source>
</evidence>
<dbReference type="AlphaFoldDB" id="A0A0D9ZP22"/>
<name>A0A0D9ZP22_9ORYZ</name>
<keyword evidence="5 11" id="KW-0150">Chloroplast</keyword>
<comment type="function">
    <text evidence="1 11">The light-harvesting complex (LHC) functions as a light receptor, it captures and delivers excitation energy to photosystems with which it is closely associated.</text>
</comment>
<dbReference type="GO" id="GO:0016168">
    <property type="term" value="F:chlorophyll binding"/>
    <property type="evidence" value="ECO:0007669"/>
    <property type="project" value="UniProtKB-KW"/>
</dbReference>
<dbReference type="SUPFAM" id="SSF103511">
    <property type="entry name" value="Chlorophyll a-b binding protein"/>
    <property type="match status" value="1"/>
</dbReference>
<evidence type="ECO:0000256" key="5">
    <source>
        <dbReference type="ARBA" id="ARBA00022528"/>
    </source>
</evidence>
<reference evidence="13" key="2">
    <citation type="submission" date="2018-05" db="EMBL/GenBank/DDBJ databases">
        <title>OgluRS3 (Oryza glumaepatula Reference Sequence Version 3).</title>
        <authorList>
            <person name="Zhang J."/>
            <person name="Kudrna D."/>
            <person name="Lee S."/>
            <person name="Talag J."/>
            <person name="Welchert J."/>
            <person name="Wing R.A."/>
        </authorList>
    </citation>
    <scope>NUCLEOTIDE SEQUENCE [LARGE SCALE GENOMIC DNA]</scope>
</reference>
<evidence type="ECO:0000256" key="12">
    <source>
        <dbReference type="SAM" id="MobiDB-lite"/>
    </source>
</evidence>
<dbReference type="Pfam" id="PF00504">
    <property type="entry name" value="Chloroa_b-bind"/>
    <property type="match status" value="1"/>
</dbReference>
<keyword evidence="6 11" id="KW-0602">Photosynthesis</keyword>
<evidence type="ECO:0000256" key="2">
    <source>
        <dbReference type="ARBA" id="ARBA00004334"/>
    </source>
</evidence>
<protein>
    <recommendedName>
        <fullName evidence="11">Chlorophyll a-b binding protein, chloroplastic</fullName>
    </recommendedName>
</protein>
<dbReference type="InterPro" id="IPR001344">
    <property type="entry name" value="Chloro_AB-bd_pln"/>
</dbReference>
<dbReference type="PANTHER" id="PTHR21649">
    <property type="entry name" value="CHLOROPHYLL A/B BINDING PROTEIN"/>
    <property type="match status" value="1"/>
</dbReference>
<dbReference type="Gene3D" id="1.10.3460.10">
    <property type="entry name" value="Chlorophyll a/b binding protein domain"/>
    <property type="match status" value="1"/>
</dbReference>
<evidence type="ECO:0000256" key="6">
    <source>
        <dbReference type="ARBA" id="ARBA00022531"/>
    </source>
</evidence>
<keyword evidence="11" id="KW-0793">Thylakoid</keyword>
<reference evidence="13" key="1">
    <citation type="submission" date="2015-04" db="UniProtKB">
        <authorList>
            <consortium name="EnsemblPlants"/>
        </authorList>
    </citation>
    <scope>IDENTIFICATION</scope>
</reference>
<feature type="binding site" evidence="10">
    <location>
        <position position="144"/>
    </location>
    <ligand>
        <name>chlorophyll a</name>
        <dbReference type="ChEBI" id="CHEBI:58416"/>
        <label>1</label>
    </ligand>
</feature>
<dbReference type="Gramene" id="OGLUM04G21270.1">
    <property type="protein sequence ID" value="OGLUM04G21270.1"/>
    <property type="gene ID" value="OGLUM04G21270"/>
</dbReference>
<feature type="region of interest" description="Disordered" evidence="12">
    <location>
        <begin position="297"/>
        <end position="356"/>
    </location>
</feature>
<keyword evidence="4 10" id="KW-0148">Chlorophyll</keyword>
<feature type="binding site" evidence="10">
    <location>
        <position position="143"/>
    </location>
    <ligand>
        <name>chlorophyll a</name>
        <dbReference type="ChEBI" id="CHEBI:58416"/>
        <label>1</label>
    </ligand>
</feature>
<dbReference type="STRING" id="40148.A0A0D9ZP22"/>
<dbReference type="GO" id="GO:0009535">
    <property type="term" value="C:chloroplast thylakoid membrane"/>
    <property type="evidence" value="ECO:0007669"/>
    <property type="project" value="UniProtKB-SubCell"/>
</dbReference>
<sequence length="356" mass="39323">MVAADFWPDLIIFCVRATAIFIRAPPDDLKVAVAFGNSFCSGHTYEGNAPAPPQNSPSILWKLAERWQVGALGQTHEINSAKLREMMRCNRGGAARRRAEWWADGAERGAVEGYRIASGLLGKVVDPLGLADDPKVFAELKVKEIKNGRLAMFSMFGFFVLAIVTGKRSLENLADHLHEPLRWVCADAVGEDEEQLLGVGSAPRAEPLPPSAPAADYRPFYCITAAAGPVRVRVAPPRSSPARRARSHPSLSDYYREIRPHAVRRRPAPPLRHRPPVCADLLCVPCMPPPPCPAPPPPPRFSPPPSSPSASAHRQPHRCARRPLPSPHRRAPVRMPREREGKSEREKRERKRGKGE</sequence>
<keyword evidence="7 11" id="KW-0934">Plastid</keyword>
<evidence type="ECO:0000256" key="11">
    <source>
        <dbReference type="RuleBase" id="RU363080"/>
    </source>
</evidence>
<dbReference type="GO" id="GO:0009523">
    <property type="term" value="C:photosystem II"/>
    <property type="evidence" value="ECO:0007669"/>
    <property type="project" value="UniProtKB-KW"/>
</dbReference>
<dbReference type="GO" id="GO:0009765">
    <property type="term" value="P:photosynthesis, light harvesting"/>
    <property type="evidence" value="ECO:0007669"/>
    <property type="project" value="InterPro"/>
</dbReference>
<evidence type="ECO:0000256" key="7">
    <source>
        <dbReference type="ARBA" id="ARBA00022640"/>
    </source>
</evidence>
<dbReference type="InterPro" id="IPR022796">
    <property type="entry name" value="Chloroa_b-bind"/>
</dbReference>
<comment type="subunit">
    <text evidence="3">The LHC complex consists of chlorophyll a-b binding proteins.</text>
</comment>
<feature type="binding site" evidence="10">
    <location>
        <position position="149"/>
    </location>
    <ligand>
        <name>chlorophyll a</name>
        <dbReference type="ChEBI" id="CHEBI:58416"/>
        <label>1</label>
    </ligand>
</feature>
<feature type="compositionally biased region" description="Basic residues" evidence="12">
    <location>
        <begin position="314"/>
        <end position="332"/>
    </location>
</feature>
<evidence type="ECO:0000256" key="8">
    <source>
        <dbReference type="ARBA" id="ARBA00022946"/>
    </source>
</evidence>
<evidence type="ECO:0000256" key="1">
    <source>
        <dbReference type="ARBA" id="ARBA00003803"/>
    </source>
</evidence>
<feature type="binding site" evidence="10">
    <location>
        <position position="147"/>
    </location>
    <ligand>
        <name>chlorophyll a</name>
        <dbReference type="ChEBI" id="CHEBI:58416"/>
        <label>1</label>
    </ligand>
</feature>
<feature type="compositionally biased region" description="Basic and acidic residues" evidence="12">
    <location>
        <begin position="335"/>
        <end position="347"/>
    </location>
</feature>
<evidence type="ECO:0000256" key="4">
    <source>
        <dbReference type="ARBA" id="ARBA00022494"/>
    </source>
</evidence>
<feature type="binding site" description="axial binding residue" evidence="10">
    <location>
        <position position="176"/>
    </location>
    <ligand>
        <name>chlorophyll b</name>
        <dbReference type="ChEBI" id="CHEBI:61721"/>
        <label>3</label>
    </ligand>
    <ligandPart>
        <name>Mg</name>
        <dbReference type="ChEBI" id="CHEBI:25107"/>
    </ligandPart>
</feature>
<organism evidence="13">
    <name type="scientific">Oryza glumipatula</name>
    <dbReference type="NCBI Taxonomy" id="40148"/>
    <lineage>
        <taxon>Eukaryota</taxon>
        <taxon>Viridiplantae</taxon>
        <taxon>Streptophyta</taxon>
        <taxon>Embryophyta</taxon>
        <taxon>Tracheophyta</taxon>
        <taxon>Spermatophyta</taxon>
        <taxon>Magnoliopsida</taxon>
        <taxon>Liliopsida</taxon>
        <taxon>Poales</taxon>
        <taxon>Poaceae</taxon>
        <taxon>BOP clade</taxon>
        <taxon>Oryzoideae</taxon>
        <taxon>Oryzeae</taxon>
        <taxon>Oryzinae</taxon>
        <taxon>Oryza</taxon>
    </lineage>
</organism>
<evidence type="ECO:0000256" key="10">
    <source>
        <dbReference type="PIRSR" id="PIRSR601344-1"/>
    </source>
</evidence>
<comment type="subcellular location">
    <subcellularLocation>
        <location evidence="2 11">Plastid</location>
        <location evidence="2 11">Chloroplast thylakoid membrane</location>
    </subcellularLocation>
</comment>
<dbReference type="EnsemblPlants" id="OGLUM04G21270.1">
    <property type="protein sequence ID" value="OGLUM04G21270.1"/>
    <property type="gene ID" value="OGLUM04G21270"/>
</dbReference>
<feature type="compositionally biased region" description="Pro residues" evidence="12">
    <location>
        <begin position="297"/>
        <end position="307"/>
    </location>
</feature>
<accession>A0A0D9ZP22</accession>